<name>A0A9P6L4S6_9AGAM</name>
<dbReference type="OrthoDB" id="3265815at2759"/>
<evidence type="ECO:0008006" key="3">
    <source>
        <dbReference type="Google" id="ProtNLM"/>
    </source>
</evidence>
<organism evidence="1 2">
    <name type="scientific">Thelephora terrestris</name>
    <dbReference type="NCBI Taxonomy" id="56493"/>
    <lineage>
        <taxon>Eukaryota</taxon>
        <taxon>Fungi</taxon>
        <taxon>Dikarya</taxon>
        <taxon>Basidiomycota</taxon>
        <taxon>Agaricomycotina</taxon>
        <taxon>Agaricomycetes</taxon>
        <taxon>Thelephorales</taxon>
        <taxon>Thelephoraceae</taxon>
        <taxon>Thelephora</taxon>
    </lineage>
</organism>
<proteinExistence type="predicted"/>
<evidence type="ECO:0000313" key="1">
    <source>
        <dbReference type="EMBL" id="KAF9782357.1"/>
    </source>
</evidence>
<dbReference type="EMBL" id="WIUZ02000012">
    <property type="protein sequence ID" value="KAF9782357.1"/>
    <property type="molecule type" value="Genomic_DNA"/>
</dbReference>
<reference evidence="1" key="1">
    <citation type="journal article" date="2020" name="Nat. Commun.">
        <title>Large-scale genome sequencing of mycorrhizal fungi provides insights into the early evolution of symbiotic traits.</title>
        <authorList>
            <person name="Miyauchi S."/>
            <person name="Kiss E."/>
            <person name="Kuo A."/>
            <person name="Drula E."/>
            <person name="Kohler A."/>
            <person name="Sanchez-Garcia M."/>
            <person name="Morin E."/>
            <person name="Andreopoulos B."/>
            <person name="Barry K.W."/>
            <person name="Bonito G."/>
            <person name="Buee M."/>
            <person name="Carver A."/>
            <person name="Chen C."/>
            <person name="Cichocki N."/>
            <person name="Clum A."/>
            <person name="Culley D."/>
            <person name="Crous P.W."/>
            <person name="Fauchery L."/>
            <person name="Girlanda M."/>
            <person name="Hayes R.D."/>
            <person name="Keri Z."/>
            <person name="LaButti K."/>
            <person name="Lipzen A."/>
            <person name="Lombard V."/>
            <person name="Magnuson J."/>
            <person name="Maillard F."/>
            <person name="Murat C."/>
            <person name="Nolan M."/>
            <person name="Ohm R.A."/>
            <person name="Pangilinan J."/>
            <person name="Pereira M.F."/>
            <person name="Perotto S."/>
            <person name="Peter M."/>
            <person name="Pfister S."/>
            <person name="Riley R."/>
            <person name="Sitrit Y."/>
            <person name="Stielow J.B."/>
            <person name="Szollosi G."/>
            <person name="Zifcakova L."/>
            <person name="Stursova M."/>
            <person name="Spatafora J.W."/>
            <person name="Tedersoo L."/>
            <person name="Vaario L.M."/>
            <person name="Yamada A."/>
            <person name="Yan M."/>
            <person name="Wang P."/>
            <person name="Xu J."/>
            <person name="Bruns T."/>
            <person name="Baldrian P."/>
            <person name="Vilgalys R."/>
            <person name="Dunand C."/>
            <person name="Henrissat B."/>
            <person name="Grigoriev I.V."/>
            <person name="Hibbett D."/>
            <person name="Nagy L.G."/>
            <person name="Martin F.M."/>
        </authorList>
    </citation>
    <scope>NUCLEOTIDE SEQUENCE</scope>
    <source>
        <strain evidence="1">UH-Tt-Lm1</strain>
    </source>
</reference>
<keyword evidence="2" id="KW-1185">Reference proteome</keyword>
<sequence length="331" mass="36954">MESYQSDWDETFQYLSREMLVPEVLETDLQQQVPTPPASEISPSLRKDTTTLSVSTTFFPGADLGQPHPPDLVLHSSDSVFFYIHSSAFLKFSKNPFTSLIPAYPISPTSDDSILPEVIVPENSHVLNIVLHLLYMIPCTHFSPPADVISKAIGALKRYGVSIKPFAAPDTCLYDLILSRAPLHPIELYALAAEHDLHDLAVAISSHLMSFNLSTLTDEIAIQIGPTYLKSLFFLHLGRNEALKRLLFTPPTLHGPTLQCDFAEQKKLTRAWALAAAYLAWDARPDLSTGTINSVFGSLQKHLCCQLCQNNLRQRVKQIIVEWSDVKVSHY</sequence>
<dbReference type="AlphaFoldDB" id="A0A9P6L4S6"/>
<protein>
    <recommendedName>
        <fullName evidence="3">BTB domain-containing protein</fullName>
    </recommendedName>
</protein>
<gene>
    <name evidence="1" type="ORF">BJ322DRAFT_1160352</name>
</gene>
<evidence type="ECO:0000313" key="2">
    <source>
        <dbReference type="Proteomes" id="UP000736335"/>
    </source>
</evidence>
<reference evidence="1" key="2">
    <citation type="submission" date="2020-11" db="EMBL/GenBank/DDBJ databases">
        <authorList>
            <consortium name="DOE Joint Genome Institute"/>
            <person name="Kuo A."/>
            <person name="Miyauchi S."/>
            <person name="Kiss E."/>
            <person name="Drula E."/>
            <person name="Kohler A."/>
            <person name="Sanchez-Garcia M."/>
            <person name="Andreopoulos B."/>
            <person name="Barry K.W."/>
            <person name="Bonito G."/>
            <person name="Buee M."/>
            <person name="Carver A."/>
            <person name="Chen C."/>
            <person name="Cichocki N."/>
            <person name="Clum A."/>
            <person name="Culley D."/>
            <person name="Crous P.W."/>
            <person name="Fauchery L."/>
            <person name="Girlanda M."/>
            <person name="Hayes R."/>
            <person name="Keri Z."/>
            <person name="Labutti K."/>
            <person name="Lipzen A."/>
            <person name="Lombard V."/>
            <person name="Magnuson J."/>
            <person name="Maillard F."/>
            <person name="Morin E."/>
            <person name="Murat C."/>
            <person name="Nolan M."/>
            <person name="Ohm R."/>
            <person name="Pangilinan J."/>
            <person name="Pereira M."/>
            <person name="Perotto S."/>
            <person name="Peter M."/>
            <person name="Riley R."/>
            <person name="Sitrit Y."/>
            <person name="Stielow B."/>
            <person name="Szollosi G."/>
            <person name="Zifcakova L."/>
            <person name="Stursova M."/>
            <person name="Spatafora J.W."/>
            <person name="Tedersoo L."/>
            <person name="Vaario L.-M."/>
            <person name="Yamada A."/>
            <person name="Yan M."/>
            <person name="Wang P."/>
            <person name="Xu J."/>
            <person name="Bruns T."/>
            <person name="Baldrian P."/>
            <person name="Vilgalys R."/>
            <person name="Henrissat B."/>
            <person name="Grigoriev I.V."/>
            <person name="Hibbett D."/>
            <person name="Nagy L.G."/>
            <person name="Martin F.M."/>
        </authorList>
    </citation>
    <scope>NUCLEOTIDE SEQUENCE</scope>
    <source>
        <strain evidence="1">UH-Tt-Lm1</strain>
    </source>
</reference>
<dbReference type="Proteomes" id="UP000736335">
    <property type="component" value="Unassembled WGS sequence"/>
</dbReference>
<comment type="caution">
    <text evidence="1">The sequence shown here is derived from an EMBL/GenBank/DDBJ whole genome shotgun (WGS) entry which is preliminary data.</text>
</comment>
<accession>A0A9P6L4S6</accession>